<accession>A0ABP6XPF3</accession>
<comment type="caution">
    <text evidence="3">The sequence shown here is derived from an EMBL/GenBank/DDBJ whole genome shotgun (WGS) entry which is preliminary data.</text>
</comment>
<keyword evidence="1" id="KW-0862">Zinc</keyword>
<keyword evidence="1" id="KW-0863">Zinc-finger</keyword>
<evidence type="ECO:0000259" key="2">
    <source>
        <dbReference type="PROSITE" id="PS50966"/>
    </source>
</evidence>
<sequence>MNIQIEHLEDKFLSTALKNGLSYWKKDQFEIIHNSATSLKAKVFGSDEYLTEMMFLGNYVTDVNCNCPNNRTLFCKHVAILYYEKLKEVLELKKSKPRKTAAKSKVAGVETKKTFSIEEAVDNLSLNELKEIILKEIKSNQMLRDTLEHKLSPKNKSVKELYGFHKTQIQQLIKKHQKNGYINYSASNKIGNVVIDMAKDALKHYEKNSLEACFEICRAIIEVMLKPLYYTDTSSGIFYQGLDEALSISKTIAEMETLSTKLRKYMYGVFLKLFKDNKNHGWGYEVYFVDVLILLADSESQKEELISAIHDNGIENYTVQLYNIIRKFEGEEAGKNFVLEHKTLPEFRQMLFDDLLQKEDYKGAKDCMLEGINVNKEFKGVVIGWLQNLHYLADLTDDRELLIKTVKILFLEIGFNSYKDSKDYYSILKEQFTKKEWQKECALLLNQVQDKSTLEEIYYREENFELLFKSIAEDQDHYFGANYLNLDIKYIKSLIPKYEEPLRNLLLDRITKYIDLFQGKKYYIEVCRILVSLKKQGMDIDHFILSLKVNYQRRPSLMARLEEFFG</sequence>
<gene>
    <name evidence="3" type="ORF">GCM10022395_20090</name>
</gene>
<dbReference type="Proteomes" id="UP001500954">
    <property type="component" value="Unassembled WGS sequence"/>
</dbReference>
<keyword evidence="1" id="KW-0479">Metal-binding</keyword>
<dbReference type="PROSITE" id="PS50966">
    <property type="entry name" value="ZF_SWIM"/>
    <property type="match status" value="1"/>
</dbReference>
<evidence type="ECO:0000313" key="4">
    <source>
        <dbReference type="Proteomes" id="UP001500954"/>
    </source>
</evidence>
<reference evidence="4" key="1">
    <citation type="journal article" date="2019" name="Int. J. Syst. Evol. Microbiol.">
        <title>The Global Catalogue of Microorganisms (GCM) 10K type strain sequencing project: providing services to taxonomists for standard genome sequencing and annotation.</title>
        <authorList>
            <consortium name="The Broad Institute Genomics Platform"/>
            <consortium name="The Broad Institute Genome Sequencing Center for Infectious Disease"/>
            <person name="Wu L."/>
            <person name="Ma J."/>
        </authorList>
    </citation>
    <scope>NUCLEOTIDE SEQUENCE [LARGE SCALE GENOMIC DNA]</scope>
    <source>
        <strain evidence="4">JCM 17111</strain>
    </source>
</reference>
<protein>
    <recommendedName>
        <fullName evidence="2">SWIM-type domain-containing protein</fullName>
    </recommendedName>
</protein>
<dbReference type="RefSeq" id="WP_345005874.1">
    <property type="nucleotide sequence ID" value="NZ_BAABCY010000055.1"/>
</dbReference>
<keyword evidence="4" id="KW-1185">Reference proteome</keyword>
<name>A0ABP6XPF3_9FLAO</name>
<feature type="domain" description="SWIM-type" evidence="2">
    <location>
        <begin position="49"/>
        <end position="86"/>
    </location>
</feature>
<dbReference type="InterPro" id="IPR007527">
    <property type="entry name" value="Znf_SWIM"/>
</dbReference>
<proteinExistence type="predicted"/>
<evidence type="ECO:0000313" key="3">
    <source>
        <dbReference type="EMBL" id="GAA3570425.1"/>
    </source>
</evidence>
<dbReference type="EMBL" id="BAABCY010000055">
    <property type="protein sequence ID" value="GAA3570425.1"/>
    <property type="molecule type" value="Genomic_DNA"/>
</dbReference>
<evidence type="ECO:0000256" key="1">
    <source>
        <dbReference type="PROSITE-ProRule" id="PRU00325"/>
    </source>
</evidence>
<organism evidence="3 4">
    <name type="scientific">Snuella lapsa</name>
    <dbReference type="NCBI Taxonomy" id="870481"/>
    <lineage>
        <taxon>Bacteria</taxon>
        <taxon>Pseudomonadati</taxon>
        <taxon>Bacteroidota</taxon>
        <taxon>Flavobacteriia</taxon>
        <taxon>Flavobacteriales</taxon>
        <taxon>Flavobacteriaceae</taxon>
        <taxon>Snuella</taxon>
    </lineage>
</organism>